<dbReference type="OrthoDB" id="652300at2"/>
<evidence type="ECO:0000313" key="3">
    <source>
        <dbReference type="Proteomes" id="UP000253209"/>
    </source>
</evidence>
<feature type="domain" description="DUF4365" evidence="1">
    <location>
        <begin position="22"/>
        <end position="158"/>
    </location>
</feature>
<accession>A0A367GMP5</accession>
<dbReference type="EMBL" id="QGDC01000009">
    <property type="protein sequence ID" value="RCH53963.1"/>
    <property type="molecule type" value="Genomic_DNA"/>
</dbReference>
<sequence length="657" mass="75327">MAFDDLPQIDASSEHDDEAKNKLSGILSQKAGYIPREQIPDKGCDYLVELIKNRLAKNWHFGVQLKSIETPSLISNGYVISYSWLTSRLGYMMRNTPIFGLLVIYDVSSQTLYYEHVEKIYQKLMERESDDWKKNDKVSVHIPVSNVLDSNSVATIHKTFLKRFTNLSKMTSDHAASYDLPVLKMNFVSEYDVNSTTDIVEILRRLGLSSIAVDDIPTIYELVNRLPNSEIIQHKELSILAALSFSETGKVADSAYYVQRALKRFTLSDGESLMVHFISLKNDYSLGTIDAKEFIEECKILLGKTDDLGNKVTLRLNVLNFELLLIKAFTNVPVELVEEISDLAEVIDKMDEATNKYYLKLWNLENLALFIGLVRTQGLNEMIVLEEFDSPLSLDERLIAARRIVAMQELFTRELHSVDEYAKQTDNVLLQAFAILLHTRFKLSMEIDLITFATDPNNLEEREKWLNHHLMLADHGFAVFMGNSLLGPAYTLLCLTFELHTIMTEWFGFDSPIIVSQLAVNLKVLENDLELSPFKSSILNLINRKKKVGRPDDDIHHGMKWLLHLDRGQMENLAQITIRSGKFHNAKLENMMHEMESFKLFYQRCSDPDIYPMVSKVPINIVYAIKPSFQLHNRRTGLFSLTSDDMSVLLEAWNLCK</sequence>
<reference evidence="2 3" key="1">
    <citation type="submission" date="2018-05" db="EMBL/GenBank/DDBJ databases">
        <title>Mucilaginibacter hurinus sp. nov., isolated from briquette warehouse soil.</title>
        <authorList>
            <person name="Choi L."/>
        </authorList>
    </citation>
    <scope>NUCLEOTIDE SEQUENCE [LARGE SCALE GENOMIC DNA]</scope>
    <source>
        <strain evidence="2 3">ZR32</strain>
    </source>
</reference>
<comment type="caution">
    <text evidence="2">The sequence shown here is derived from an EMBL/GenBank/DDBJ whole genome shotgun (WGS) entry which is preliminary data.</text>
</comment>
<keyword evidence="3" id="KW-1185">Reference proteome</keyword>
<proteinExistence type="predicted"/>
<evidence type="ECO:0000259" key="1">
    <source>
        <dbReference type="Pfam" id="PF14280"/>
    </source>
</evidence>
<protein>
    <recommendedName>
        <fullName evidence="1">DUF4365 domain-containing protein</fullName>
    </recommendedName>
</protein>
<dbReference type="Proteomes" id="UP000253209">
    <property type="component" value="Unassembled WGS sequence"/>
</dbReference>
<gene>
    <name evidence="2" type="ORF">DJ568_15600</name>
</gene>
<name>A0A367GMP5_9SPHI</name>
<dbReference type="InterPro" id="IPR025375">
    <property type="entry name" value="DUF4365"/>
</dbReference>
<dbReference type="Pfam" id="PF14280">
    <property type="entry name" value="DUF4365"/>
    <property type="match status" value="1"/>
</dbReference>
<dbReference type="RefSeq" id="WP_114006226.1">
    <property type="nucleotide sequence ID" value="NZ_QGDC01000009.1"/>
</dbReference>
<evidence type="ECO:0000313" key="2">
    <source>
        <dbReference type="EMBL" id="RCH53963.1"/>
    </source>
</evidence>
<dbReference type="AlphaFoldDB" id="A0A367GMP5"/>
<organism evidence="2 3">
    <name type="scientific">Mucilaginibacter hurinus</name>
    <dbReference type="NCBI Taxonomy" id="2201324"/>
    <lineage>
        <taxon>Bacteria</taxon>
        <taxon>Pseudomonadati</taxon>
        <taxon>Bacteroidota</taxon>
        <taxon>Sphingobacteriia</taxon>
        <taxon>Sphingobacteriales</taxon>
        <taxon>Sphingobacteriaceae</taxon>
        <taxon>Mucilaginibacter</taxon>
    </lineage>
</organism>